<dbReference type="RefSeq" id="WP_063368234.1">
    <property type="nucleotide sequence ID" value="NZ_AUYC01000030.1"/>
</dbReference>
<comment type="caution">
    <text evidence="1">The sequence shown here is derived from an EMBL/GenBank/DDBJ whole genome shotgun (WGS) entry which is preliminary data.</text>
</comment>
<evidence type="ECO:0000313" key="2">
    <source>
        <dbReference type="Proteomes" id="UP000076486"/>
    </source>
</evidence>
<dbReference type="PATRIC" id="fig|1365248.3.peg.2679"/>
<dbReference type="Proteomes" id="UP000076486">
    <property type="component" value="Unassembled WGS sequence"/>
</dbReference>
<accession>A0A162BIY7</accession>
<name>A0A162BIY7_9GAMM</name>
<reference evidence="1 2" key="1">
    <citation type="submission" date="2013-07" db="EMBL/GenBank/DDBJ databases">
        <title>Comparative Genomic and Metabolomic Analysis of Twelve Strains of Pseudoalteromonas luteoviolacea.</title>
        <authorList>
            <person name="Vynne N.G."/>
            <person name="Mansson M."/>
            <person name="Gram L."/>
        </authorList>
    </citation>
    <scope>NUCLEOTIDE SEQUENCE [LARGE SCALE GENOMIC DNA]</scope>
    <source>
        <strain evidence="1 2">CPMOR-1</strain>
    </source>
</reference>
<organism evidence="1 2">
    <name type="scientific">Pseudoalteromonas luteoviolacea CPMOR-1</name>
    <dbReference type="NCBI Taxonomy" id="1365248"/>
    <lineage>
        <taxon>Bacteria</taxon>
        <taxon>Pseudomonadati</taxon>
        <taxon>Pseudomonadota</taxon>
        <taxon>Gammaproteobacteria</taxon>
        <taxon>Alteromonadales</taxon>
        <taxon>Pseudoalteromonadaceae</taxon>
        <taxon>Pseudoalteromonas</taxon>
    </lineage>
</organism>
<gene>
    <name evidence="1" type="ORF">N473_18120</name>
</gene>
<sequence length="146" mass="15902">MVFLVVIIYYKLRLYDVGALELIKKTILLRIEMKYLLGVTLALAATMASSAEDQWTEKVKISEIYTGYTGGYFLFKTSKTHINPAKCSNSALYSVEPSKIDAQSVLSTLLAAKMSNTDVKIAISGSHCGSSDHANGKPAVSRVGIF</sequence>
<evidence type="ECO:0000313" key="1">
    <source>
        <dbReference type="EMBL" id="KZN62831.1"/>
    </source>
</evidence>
<dbReference type="EMBL" id="AUYC01000030">
    <property type="protein sequence ID" value="KZN62831.1"/>
    <property type="molecule type" value="Genomic_DNA"/>
</dbReference>
<proteinExistence type="predicted"/>
<protein>
    <submittedName>
        <fullName evidence="1">Uncharacterized protein</fullName>
    </submittedName>
</protein>
<dbReference type="AlphaFoldDB" id="A0A162BIY7"/>